<keyword evidence="2" id="KW-1185">Reference proteome</keyword>
<organism evidence="1 2">
    <name type="scientific">Croceitalea marina</name>
    <dbReference type="NCBI Taxonomy" id="1775166"/>
    <lineage>
        <taxon>Bacteria</taxon>
        <taxon>Pseudomonadati</taxon>
        <taxon>Bacteroidota</taxon>
        <taxon>Flavobacteriia</taxon>
        <taxon>Flavobacteriales</taxon>
        <taxon>Flavobacteriaceae</taxon>
        <taxon>Croceitalea</taxon>
    </lineage>
</organism>
<evidence type="ECO:0000313" key="1">
    <source>
        <dbReference type="EMBL" id="MFD2587600.1"/>
    </source>
</evidence>
<comment type="caution">
    <text evidence="1">The sequence shown here is derived from an EMBL/GenBank/DDBJ whole genome shotgun (WGS) entry which is preliminary data.</text>
</comment>
<dbReference type="Proteomes" id="UP001597526">
    <property type="component" value="Unassembled WGS sequence"/>
</dbReference>
<accession>A0ABW5MW94</accession>
<evidence type="ECO:0000313" key="2">
    <source>
        <dbReference type="Proteomes" id="UP001597526"/>
    </source>
</evidence>
<dbReference type="EMBL" id="JBHULB010000016">
    <property type="protein sequence ID" value="MFD2587600.1"/>
    <property type="molecule type" value="Genomic_DNA"/>
</dbReference>
<dbReference type="RefSeq" id="WP_377767142.1">
    <property type="nucleotide sequence ID" value="NZ_JBHULB010000016.1"/>
</dbReference>
<name>A0ABW5MW94_9FLAO</name>
<reference evidence="2" key="1">
    <citation type="journal article" date="2019" name="Int. J. Syst. Evol. Microbiol.">
        <title>The Global Catalogue of Microorganisms (GCM) 10K type strain sequencing project: providing services to taxonomists for standard genome sequencing and annotation.</title>
        <authorList>
            <consortium name="The Broad Institute Genomics Platform"/>
            <consortium name="The Broad Institute Genome Sequencing Center for Infectious Disease"/>
            <person name="Wu L."/>
            <person name="Ma J."/>
        </authorList>
    </citation>
    <scope>NUCLEOTIDE SEQUENCE [LARGE SCALE GENOMIC DNA]</scope>
    <source>
        <strain evidence="2">KCTC 52368</strain>
    </source>
</reference>
<sequence length="122" mass="14238">MERRELTEQELHNLAMNIVGKQLEENGYEFLAVNSELKKNPQFVCTKDKKLSFIVVKSIEYPGDPRDKDFFMADLNKMKDHALKFEARTFYAAVGLVNASDYYLPVYLNEEYVVDYEGLIEI</sequence>
<gene>
    <name evidence="1" type="ORF">ACFSQJ_11705</name>
</gene>
<proteinExistence type="predicted"/>
<protein>
    <submittedName>
        <fullName evidence="1">Na(+)-translocating NADH-quinone reductase subunit F</fullName>
    </submittedName>
</protein>